<dbReference type="SUPFAM" id="SSF52540">
    <property type="entry name" value="P-loop containing nucleoside triphosphate hydrolases"/>
    <property type="match status" value="1"/>
</dbReference>
<dbReference type="Proteomes" id="UP001432027">
    <property type="component" value="Unassembled WGS sequence"/>
</dbReference>
<evidence type="ECO:0000259" key="1">
    <source>
        <dbReference type="Pfam" id="PF00005"/>
    </source>
</evidence>
<dbReference type="InterPro" id="IPR027417">
    <property type="entry name" value="P-loop_NTPase"/>
</dbReference>
<dbReference type="GO" id="GO:0140359">
    <property type="term" value="F:ABC-type transporter activity"/>
    <property type="evidence" value="ECO:0007669"/>
    <property type="project" value="InterPro"/>
</dbReference>
<feature type="non-terminal residue" evidence="2">
    <location>
        <position position="122"/>
    </location>
</feature>
<dbReference type="PANTHER" id="PTHR19229:SF260">
    <property type="entry name" value="ABC TRANSPORTER DOMAIN-CONTAINING PROTEIN"/>
    <property type="match status" value="1"/>
</dbReference>
<sequence length="122" mass="13378">QKFSNKLAVRGVSFAVERGECIGLLGLNGAGKTTIFGMMTGRLDIGHGDVRILGENVSSRSSNGFRNLGYCPQFDALNMKLTTKQNLQFFARIKGVPEISMNETIDKLLRSLHLSPYADILT</sequence>
<dbReference type="Gene3D" id="3.40.50.300">
    <property type="entry name" value="P-loop containing nucleotide triphosphate hydrolases"/>
    <property type="match status" value="1"/>
</dbReference>
<dbReference type="GO" id="GO:0005524">
    <property type="term" value="F:ATP binding"/>
    <property type="evidence" value="ECO:0007669"/>
    <property type="project" value="InterPro"/>
</dbReference>
<dbReference type="GO" id="GO:0016020">
    <property type="term" value="C:membrane"/>
    <property type="evidence" value="ECO:0007669"/>
    <property type="project" value="InterPro"/>
</dbReference>
<dbReference type="GO" id="GO:0005319">
    <property type="term" value="F:lipid transporter activity"/>
    <property type="evidence" value="ECO:0007669"/>
    <property type="project" value="TreeGrafter"/>
</dbReference>
<evidence type="ECO:0000313" key="3">
    <source>
        <dbReference type="Proteomes" id="UP001432027"/>
    </source>
</evidence>
<evidence type="ECO:0000313" key="2">
    <source>
        <dbReference type="EMBL" id="GMS78676.1"/>
    </source>
</evidence>
<dbReference type="InterPro" id="IPR026082">
    <property type="entry name" value="ABCA"/>
</dbReference>
<feature type="non-terminal residue" evidence="2">
    <location>
        <position position="1"/>
    </location>
</feature>
<dbReference type="PANTHER" id="PTHR19229">
    <property type="entry name" value="ATP-BINDING CASSETTE TRANSPORTER SUBFAMILY A ABCA"/>
    <property type="match status" value="1"/>
</dbReference>
<dbReference type="AlphaFoldDB" id="A0AAV5S716"/>
<dbReference type="Pfam" id="PF00005">
    <property type="entry name" value="ABC_tran"/>
    <property type="match status" value="1"/>
</dbReference>
<comment type="caution">
    <text evidence="2">The sequence shown here is derived from an EMBL/GenBank/DDBJ whole genome shotgun (WGS) entry which is preliminary data.</text>
</comment>
<protein>
    <recommendedName>
        <fullName evidence="1">ABC transporter domain-containing protein</fullName>
    </recommendedName>
</protein>
<keyword evidence="3" id="KW-1185">Reference proteome</keyword>
<organism evidence="2 3">
    <name type="scientific">Pristionchus entomophagus</name>
    <dbReference type="NCBI Taxonomy" id="358040"/>
    <lineage>
        <taxon>Eukaryota</taxon>
        <taxon>Metazoa</taxon>
        <taxon>Ecdysozoa</taxon>
        <taxon>Nematoda</taxon>
        <taxon>Chromadorea</taxon>
        <taxon>Rhabditida</taxon>
        <taxon>Rhabditina</taxon>
        <taxon>Diplogasteromorpha</taxon>
        <taxon>Diplogasteroidea</taxon>
        <taxon>Neodiplogasteridae</taxon>
        <taxon>Pristionchus</taxon>
    </lineage>
</organism>
<name>A0AAV5S716_9BILA</name>
<dbReference type="GO" id="GO:0016887">
    <property type="term" value="F:ATP hydrolysis activity"/>
    <property type="evidence" value="ECO:0007669"/>
    <property type="project" value="InterPro"/>
</dbReference>
<proteinExistence type="predicted"/>
<dbReference type="EMBL" id="BTSX01000001">
    <property type="protein sequence ID" value="GMS78676.1"/>
    <property type="molecule type" value="Genomic_DNA"/>
</dbReference>
<feature type="domain" description="ABC transporter" evidence="1">
    <location>
        <begin position="10"/>
        <end position="117"/>
    </location>
</feature>
<accession>A0AAV5S716</accession>
<gene>
    <name evidence="2" type="ORF">PENTCL1PPCAC_851</name>
</gene>
<dbReference type="InterPro" id="IPR003439">
    <property type="entry name" value="ABC_transporter-like_ATP-bd"/>
</dbReference>
<reference evidence="2" key="1">
    <citation type="submission" date="2023-10" db="EMBL/GenBank/DDBJ databases">
        <title>Genome assembly of Pristionchus species.</title>
        <authorList>
            <person name="Yoshida K."/>
            <person name="Sommer R.J."/>
        </authorList>
    </citation>
    <scope>NUCLEOTIDE SEQUENCE</scope>
    <source>
        <strain evidence="2">RS0144</strain>
    </source>
</reference>